<feature type="compositionally biased region" description="Low complexity" evidence="1">
    <location>
        <begin position="120"/>
        <end position="130"/>
    </location>
</feature>
<feature type="region of interest" description="Disordered" evidence="1">
    <location>
        <begin position="1"/>
        <end position="53"/>
    </location>
</feature>
<reference evidence="3 4" key="1">
    <citation type="submission" date="2020-04" db="EMBL/GenBank/DDBJ databases">
        <title>Perkinsus olseni comparative genomics.</title>
        <authorList>
            <person name="Bogema D.R."/>
        </authorList>
    </citation>
    <scope>NUCLEOTIDE SEQUENCE [LARGE SCALE GENOMIC DNA]</scope>
    <source>
        <strain evidence="3">ATCC PRA-205</strain>
    </source>
</reference>
<dbReference type="InterPro" id="IPR003111">
    <property type="entry name" value="Lon_prtase_N"/>
</dbReference>
<dbReference type="Proteomes" id="UP000574390">
    <property type="component" value="Unassembled WGS sequence"/>
</dbReference>
<protein>
    <submittedName>
        <fullName evidence="3">ATP-dependent Lon protease pim1</fullName>
    </submittedName>
</protein>
<keyword evidence="3" id="KW-0378">Hydrolase</keyword>
<dbReference type="InterPro" id="IPR015947">
    <property type="entry name" value="PUA-like_sf"/>
</dbReference>
<evidence type="ECO:0000313" key="3">
    <source>
        <dbReference type="EMBL" id="KAF4739561.1"/>
    </source>
</evidence>
<gene>
    <name evidence="3" type="primary">PIM1_2</name>
    <name evidence="3" type="ORF">FOZ62_005535</name>
</gene>
<dbReference type="SUPFAM" id="SSF88697">
    <property type="entry name" value="PUA domain-like"/>
    <property type="match status" value="1"/>
</dbReference>
<comment type="caution">
    <text evidence="3">The sequence shown here is derived from an EMBL/GenBank/DDBJ whole genome shotgun (WGS) entry which is preliminary data.</text>
</comment>
<dbReference type="PROSITE" id="PS51787">
    <property type="entry name" value="LON_N"/>
    <property type="match status" value="1"/>
</dbReference>
<dbReference type="EMBL" id="JABANM010010312">
    <property type="protein sequence ID" value="KAF4739561.1"/>
    <property type="molecule type" value="Genomic_DNA"/>
</dbReference>
<feature type="region of interest" description="Disordered" evidence="1">
    <location>
        <begin position="106"/>
        <end position="162"/>
    </location>
</feature>
<dbReference type="Pfam" id="PF02190">
    <property type="entry name" value="LON_substr_bdg"/>
    <property type="match status" value="1"/>
</dbReference>
<dbReference type="GO" id="GO:0008233">
    <property type="term" value="F:peptidase activity"/>
    <property type="evidence" value="ECO:0007669"/>
    <property type="project" value="UniProtKB-KW"/>
</dbReference>
<dbReference type="AlphaFoldDB" id="A0A7J6T3H1"/>
<organism evidence="3 4">
    <name type="scientific">Perkinsus olseni</name>
    <name type="common">Perkinsus atlanticus</name>
    <dbReference type="NCBI Taxonomy" id="32597"/>
    <lineage>
        <taxon>Eukaryota</taxon>
        <taxon>Sar</taxon>
        <taxon>Alveolata</taxon>
        <taxon>Perkinsozoa</taxon>
        <taxon>Perkinsea</taxon>
        <taxon>Perkinsida</taxon>
        <taxon>Perkinsidae</taxon>
        <taxon>Perkinsus</taxon>
    </lineage>
</organism>
<evidence type="ECO:0000313" key="4">
    <source>
        <dbReference type="Proteomes" id="UP000574390"/>
    </source>
</evidence>
<name>A0A7J6T3H1_PEROL</name>
<feature type="compositionally biased region" description="Basic and acidic residues" evidence="1">
    <location>
        <begin position="35"/>
        <end position="51"/>
    </location>
</feature>
<keyword evidence="3" id="KW-0645">Protease</keyword>
<feature type="domain" description="Lon N-terminal" evidence="2">
    <location>
        <begin position="53"/>
        <end position="278"/>
    </location>
</feature>
<feature type="non-terminal residue" evidence="3">
    <location>
        <position position="278"/>
    </location>
</feature>
<evidence type="ECO:0000256" key="1">
    <source>
        <dbReference type="SAM" id="MobiDB-lite"/>
    </source>
</evidence>
<evidence type="ECO:0000259" key="2">
    <source>
        <dbReference type="PROSITE" id="PS51787"/>
    </source>
</evidence>
<sequence>ASTSVEEELEGRYGVAPPTSPEEEQSMISGKGRLPSKEGSRSDPKESKDLPRVVCLPLQRRPLFPGQAAALQITNPETQTAILEMWTSNPGHSYVGVFLRNKPAGGVVEEDQPEDGDTVMLPSPKSSLPRSPRPRKMPSNGSKKVDSDGEGSEGPTGEKVVGARDVVADPATELHHVGCYARIQQVFHFRQKDVLHVFLAGRHRILLESTAVSGPPTEVNVTHVLDEENELPEEAAQLSKALVRGKTNIPVSLGRAKTTAKPGYGNMFLPYQIQETLS</sequence>
<dbReference type="Gene3D" id="2.30.130.40">
    <property type="entry name" value="LON domain-like"/>
    <property type="match status" value="1"/>
</dbReference>
<dbReference type="InterPro" id="IPR046336">
    <property type="entry name" value="Lon_prtase_N_sf"/>
</dbReference>
<feature type="non-terminal residue" evidence="3">
    <location>
        <position position="1"/>
    </location>
</feature>
<accession>A0A7J6T3H1</accession>
<dbReference type="GO" id="GO:0006508">
    <property type="term" value="P:proteolysis"/>
    <property type="evidence" value="ECO:0007669"/>
    <property type="project" value="UniProtKB-KW"/>
</dbReference>
<feature type="compositionally biased region" description="Acidic residues" evidence="1">
    <location>
        <begin position="108"/>
        <end position="117"/>
    </location>
</feature>
<proteinExistence type="predicted"/>